<sequence>MIQEGGEIVGGGGAEVRMMKEENMNSNGGNTGLVNISNKTIEDVLAVSILLCELLRTVVRESESFKLECGVVGKRAGKVLQKLWSLACLTTSTPSLYEHPVRRIMGEAVKHIDRALTLVRKCKRSGIFSRVLTITITSVEFLKILTLLAAR</sequence>
<evidence type="ECO:0000313" key="3">
    <source>
        <dbReference type="Proteomes" id="UP000825729"/>
    </source>
</evidence>
<dbReference type="EMBL" id="JAINDJ010000004">
    <property type="protein sequence ID" value="KAG9450617.1"/>
    <property type="molecule type" value="Genomic_DNA"/>
</dbReference>
<gene>
    <name evidence="2" type="ORF">H6P81_010582</name>
</gene>
<name>A0AAV7ESI0_ARIFI</name>
<feature type="domain" description="DUF7792" evidence="1">
    <location>
        <begin position="42"/>
        <end position="149"/>
    </location>
</feature>
<reference evidence="2 3" key="1">
    <citation type="submission" date="2021-07" db="EMBL/GenBank/DDBJ databases">
        <title>The Aristolochia fimbriata genome: insights into angiosperm evolution, floral development and chemical biosynthesis.</title>
        <authorList>
            <person name="Jiao Y."/>
        </authorList>
    </citation>
    <scope>NUCLEOTIDE SEQUENCE [LARGE SCALE GENOMIC DNA]</scope>
    <source>
        <strain evidence="2">IBCAS-2021</strain>
        <tissue evidence="2">Leaf</tissue>
    </source>
</reference>
<dbReference type="AlphaFoldDB" id="A0AAV7ESI0"/>
<keyword evidence="3" id="KW-1185">Reference proteome</keyword>
<dbReference type="InterPro" id="IPR056694">
    <property type="entry name" value="DUF7792"/>
</dbReference>
<comment type="caution">
    <text evidence="2">The sequence shown here is derived from an EMBL/GenBank/DDBJ whole genome shotgun (WGS) entry which is preliminary data.</text>
</comment>
<dbReference type="PANTHER" id="PTHR46168:SF1">
    <property type="entry name" value="ARMADILLO REPEAT ONLY 4"/>
    <property type="match status" value="1"/>
</dbReference>
<dbReference type="Proteomes" id="UP000825729">
    <property type="component" value="Unassembled WGS sequence"/>
</dbReference>
<accession>A0AAV7ESI0</accession>
<protein>
    <recommendedName>
        <fullName evidence="1">DUF7792 domain-containing protein</fullName>
    </recommendedName>
</protein>
<dbReference type="PANTHER" id="PTHR46168">
    <property type="entry name" value="ARMADILLO REPEAT ONLY 4"/>
    <property type="match status" value="1"/>
</dbReference>
<evidence type="ECO:0000259" key="1">
    <source>
        <dbReference type="Pfam" id="PF25055"/>
    </source>
</evidence>
<dbReference type="Pfam" id="PF25055">
    <property type="entry name" value="DUF7792"/>
    <property type="match status" value="1"/>
</dbReference>
<proteinExistence type="predicted"/>
<organism evidence="2 3">
    <name type="scientific">Aristolochia fimbriata</name>
    <name type="common">White veined hardy Dutchman's pipe vine</name>
    <dbReference type="NCBI Taxonomy" id="158543"/>
    <lineage>
        <taxon>Eukaryota</taxon>
        <taxon>Viridiplantae</taxon>
        <taxon>Streptophyta</taxon>
        <taxon>Embryophyta</taxon>
        <taxon>Tracheophyta</taxon>
        <taxon>Spermatophyta</taxon>
        <taxon>Magnoliopsida</taxon>
        <taxon>Magnoliidae</taxon>
        <taxon>Piperales</taxon>
        <taxon>Aristolochiaceae</taxon>
        <taxon>Aristolochia</taxon>
    </lineage>
</organism>
<evidence type="ECO:0000313" key="2">
    <source>
        <dbReference type="EMBL" id="KAG9450617.1"/>
    </source>
</evidence>